<evidence type="ECO:0000313" key="3">
    <source>
        <dbReference type="EMBL" id="AJC12003.1"/>
    </source>
</evidence>
<dbReference type="SUPFAM" id="SSF116734">
    <property type="entry name" value="DNA methylase specificity domain"/>
    <property type="match status" value="1"/>
</dbReference>
<dbReference type="Gene3D" id="1.10.287.1120">
    <property type="entry name" value="Bipartite methylase S protein"/>
    <property type="match status" value="1"/>
</dbReference>
<protein>
    <recommendedName>
        <fullName evidence="5">Type I restriction modification DNA specificity domain-containing protein</fullName>
    </recommendedName>
</protein>
<dbReference type="STRING" id="1531429.JI75_04280"/>
<dbReference type="Gene3D" id="3.90.220.20">
    <property type="entry name" value="DNA methylase specificity domains"/>
    <property type="match status" value="1"/>
</dbReference>
<gene>
    <name evidence="3" type="ORF">JI75_04280</name>
</gene>
<keyword evidence="1" id="KW-0680">Restriction system</keyword>
<accession>A0A0A8B5A3</accession>
<dbReference type="EMBL" id="CP009302">
    <property type="protein sequence ID" value="AJC12003.1"/>
    <property type="molecule type" value="Genomic_DNA"/>
</dbReference>
<dbReference type="KEGG" id="cbac:JI75_04280"/>
<keyword evidence="2" id="KW-0238">DNA-binding</keyword>
<dbReference type="Proteomes" id="UP000031121">
    <property type="component" value="Chromosome"/>
</dbReference>
<dbReference type="GO" id="GO:0003677">
    <property type="term" value="F:DNA binding"/>
    <property type="evidence" value="ECO:0007669"/>
    <property type="project" value="UniProtKB-KW"/>
</dbReference>
<dbReference type="PANTHER" id="PTHR43140:SF1">
    <property type="entry name" value="TYPE I RESTRICTION ENZYME ECOKI SPECIFICITY SUBUNIT"/>
    <property type="match status" value="1"/>
</dbReference>
<evidence type="ECO:0000256" key="2">
    <source>
        <dbReference type="ARBA" id="ARBA00023125"/>
    </source>
</evidence>
<dbReference type="GO" id="GO:0009307">
    <property type="term" value="P:DNA restriction-modification system"/>
    <property type="evidence" value="ECO:0007669"/>
    <property type="project" value="UniProtKB-KW"/>
</dbReference>
<reference evidence="4" key="1">
    <citation type="submission" date="2014-08" db="EMBL/GenBank/DDBJ databases">
        <title>Coriobacteriaceae sp. complete genome.</title>
        <authorList>
            <person name="Looft T."/>
            <person name="Bayles D.O."/>
            <person name="Stanton T.B."/>
        </authorList>
    </citation>
    <scope>NUCLEOTIDE SEQUENCE [LARGE SCALE GENOMIC DNA]</scope>
    <source>
        <strain evidence="4">68-1-3</strain>
    </source>
</reference>
<evidence type="ECO:0000313" key="4">
    <source>
        <dbReference type="Proteomes" id="UP000031121"/>
    </source>
</evidence>
<dbReference type="PANTHER" id="PTHR43140">
    <property type="entry name" value="TYPE-1 RESTRICTION ENZYME ECOKI SPECIFICITY PROTEIN"/>
    <property type="match status" value="1"/>
</dbReference>
<sequence length="92" mass="10205">MSTAPEEIFYGLGAGVSGLGRWRLQAPVFKNFVFPVPPIEEQKAIAGHLDVKCAQIDQAIEKQRAVAERLADYRKSIIYQAVTGKIDCRKEA</sequence>
<dbReference type="HOGENOM" id="CLU_2408229_0_0_11"/>
<keyword evidence="4" id="KW-1185">Reference proteome</keyword>
<evidence type="ECO:0008006" key="5">
    <source>
        <dbReference type="Google" id="ProtNLM"/>
    </source>
</evidence>
<dbReference type="InterPro" id="IPR051212">
    <property type="entry name" value="Type-I_RE_S_subunit"/>
</dbReference>
<dbReference type="RefSeq" id="WP_039688990.1">
    <property type="nucleotide sequence ID" value="NZ_CP009302.1"/>
</dbReference>
<organism evidence="3 4">
    <name type="scientific">Berryella intestinalis</name>
    <dbReference type="NCBI Taxonomy" id="1531429"/>
    <lineage>
        <taxon>Bacteria</taxon>
        <taxon>Bacillati</taxon>
        <taxon>Actinomycetota</taxon>
        <taxon>Coriobacteriia</taxon>
        <taxon>Eggerthellales</taxon>
        <taxon>Eggerthellaceae</taxon>
        <taxon>Berryella</taxon>
    </lineage>
</organism>
<dbReference type="InterPro" id="IPR044946">
    <property type="entry name" value="Restrct_endonuc_typeI_TRD_sf"/>
</dbReference>
<dbReference type="OrthoDB" id="3190754at2"/>
<dbReference type="AlphaFoldDB" id="A0A0A8B5A3"/>
<name>A0A0A8B5A3_9ACTN</name>
<proteinExistence type="predicted"/>
<evidence type="ECO:0000256" key="1">
    <source>
        <dbReference type="ARBA" id="ARBA00022747"/>
    </source>
</evidence>
<reference evidence="3 4" key="2">
    <citation type="journal article" date="2015" name="Genome Announc.">
        <title>Complete Genome Sequence of Coriobacteriaceae Strain 68-1-3, a Novel Mucus-Degrading Isolate from the Swine Intestinal Tract.</title>
        <authorList>
            <person name="Looft T."/>
            <person name="Bayles D.O."/>
            <person name="Alt D.P."/>
            <person name="Stanton T.B."/>
        </authorList>
    </citation>
    <scope>NUCLEOTIDE SEQUENCE [LARGE SCALE GENOMIC DNA]</scope>
    <source>
        <strain evidence="3 4">68-1-3</strain>
    </source>
</reference>